<proteinExistence type="predicted"/>
<accession>A0A2K3JTU3</accession>
<dbReference type="PANTHER" id="PTHR31293">
    <property type="entry name" value="RNI-LIKE SUPERFAMILY PROTEIN"/>
    <property type="match status" value="1"/>
</dbReference>
<reference evidence="2 3" key="2">
    <citation type="journal article" date="2017" name="Front. Plant Sci.">
        <title>Gene Classification and Mining of Molecular Markers Useful in Red Clover (Trifolium pratense) Breeding.</title>
        <authorList>
            <person name="Istvanek J."/>
            <person name="Dluhosova J."/>
            <person name="Dluhos P."/>
            <person name="Patkova L."/>
            <person name="Nedelnik J."/>
            <person name="Repkova J."/>
        </authorList>
    </citation>
    <scope>NUCLEOTIDE SEQUENCE [LARGE SCALE GENOMIC DNA]</scope>
    <source>
        <strain evidence="3">cv. Tatra</strain>
        <tissue evidence="2">Young leaves</tissue>
    </source>
</reference>
<protein>
    <submittedName>
        <fullName evidence="2">F-box family protein</fullName>
    </submittedName>
</protein>
<evidence type="ECO:0000259" key="1">
    <source>
        <dbReference type="Pfam" id="PF24758"/>
    </source>
</evidence>
<dbReference type="InterPro" id="IPR036047">
    <property type="entry name" value="F-box-like_dom_sf"/>
</dbReference>
<dbReference type="SUPFAM" id="SSF81383">
    <property type="entry name" value="F-box domain"/>
    <property type="match status" value="1"/>
</dbReference>
<organism evidence="2 3">
    <name type="scientific">Trifolium pratense</name>
    <name type="common">Red clover</name>
    <dbReference type="NCBI Taxonomy" id="57577"/>
    <lineage>
        <taxon>Eukaryota</taxon>
        <taxon>Viridiplantae</taxon>
        <taxon>Streptophyta</taxon>
        <taxon>Embryophyta</taxon>
        <taxon>Tracheophyta</taxon>
        <taxon>Spermatophyta</taxon>
        <taxon>Magnoliopsida</taxon>
        <taxon>eudicotyledons</taxon>
        <taxon>Gunneridae</taxon>
        <taxon>Pentapetalae</taxon>
        <taxon>rosids</taxon>
        <taxon>fabids</taxon>
        <taxon>Fabales</taxon>
        <taxon>Fabaceae</taxon>
        <taxon>Papilionoideae</taxon>
        <taxon>50 kb inversion clade</taxon>
        <taxon>NPAAA clade</taxon>
        <taxon>Hologalegina</taxon>
        <taxon>IRL clade</taxon>
        <taxon>Trifolieae</taxon>
        <taxon>Trifolium</taxon>
    </lineage>
</organism>
<feature type="non-terminal residue" evidence="2">
    <location>
        <position position="128"/>
    </location>
</feature>
<comment type="caution">
    <text evidence="2">The sequence shown here is derived from an EMBL/GenBank/DDBJ whole genome shotgun (WGS) entry which is preliminary data.</text>
</comment>
<dbReference type="InterPro" id="IPR055294">
    <property type="entry name" value="FBL60-like"/>
</dbReference>
<dbReference type="SUPFAM" id="SSF52047">
    <property type="entry name" value="RNI-like"/>
    <property type="match status" value="1"/>
</dbReference>
<dbReference type="Pfam" id="PF24758">
    <property type="entry name" value="LRR_At5g56370"/>
    <property type="match status" value="1"/>
</dbReference>
<dbReference type="AlphaFoldDB" id="A0A2K3JTU3"/>
<gene>
    <name evidence="2" type="ORF">L195_g050394</name>
</gene>
<dbReference type="InterPro" id="IPR055411">
    <property type="entry name" value="LRR_FXL15/At3g58940/PEG3-like"/>
</dbReference>
<feature type="domain" description="F-box/LRR-repeat protein 15/At3g58940/PEG3-like LRR" evidence="1">
    <location>
        <begin position="42"/>
        <end position="128"/>
    </location>
</feature>
<reference evidence="2 3" key="1">
    <citation type="journal article" date="2014" name="Am. J. Bot.">
        <title>Genome assembly and annotation for red clover (Trifolium pratense; Fabaceae).</title>
        <authorList>
            <person name="Istvanek J."/>
            <person name="Jaros M."/>
            <person name="Krenek A."/>
            <person name="Repkova J."/>
        </authorList>
    </citation>
    <scope>NUCLEOTIDE SEQUENCE [LARGE SCALE GENOMIC DNA]</scope>
    <source>
        <strain evidence="3">cv. Tatra</strain>
        <tissue evidence="2">Young leaves</tissue>
    </source>
</reference>
<evidence type="ECO:0000313" key="3">
    <source>
        <dbReference type="Proteomes" id="UP000236291"/>
    </source>
</evidence>
<evidence type="ECO:0000313" key="2">
    <source>
        <dbReference type="EMBL" id="PNX57426.1"/>
    </source>
</evidence>
<dbReference type="PANTHER" id="PTHR31293:SF12">
    <property type="entry name" value="RNI-LIKE SUPERFAMILY PROTEIN"/>
    <property type="match status" value="1"/>
</dbReference>
<sequence length="128" mass="14793">MKSLEYMGDMDDRISNFPDEILGHIISFLPTEDAYDTLVAMEWLTKAAEQGMEYLDIHLCDMKIFNCMLSVFSFRNLVVIKLKEVRVEVSSSAVDLPSLRILHLNKVHFTDRMDLFYVLNGCPILEDL</sequence>
<dbReference type="Proteomes" id="UP000236291">
    <property type="component" value="Unassembled WGS sequence"/>
</dbReference>
<name>A0A2K3JTU3_TRIPR</name>
<dbReference type="EMBL" id="ASHM01076528">
    <property type="protein sequence ID" value="PNX57426.1"/>
    <property type="molecule type" value="Genomic_DNA"/>
</dbReference>